<dbReference type="Gene3D" id="2.130.10.10">
    <property type="entry name" value="YVTN repeat-like/Quinoprotein amine dehydrogenase"/>
    <property type="match status" value="1"/>
</dbReference>
<dbReference type="OrthoDB" id="3238562at2759"/>
<evidence type="ECO:0000256" key="3">
    <source>
        <dbReference type="ARBA" id="ARBA00022737"/>
    </source>
</evidence>
<keyword evidence="3" id="KW-0677">Repeat</keyword>
<dbReference type="InterPro" id="IPR015943">
    <property type="entry name" value="WD40/YVTN_repeat-like_dom_sf"/>
</dbReference>
<evidence type="ECO:0000256" key="5">
    <source>
        <dbReference type="PROSITE-ProRule" id="PRU00221"/>
    </source>
</evidence>
<dbReference type="STRING" id="71717.A0A4Y7U0V8"/>
<dbReference type="InterPro" id="IPR019775">
    <property type="entry name" value="WD40_repeat_CS"/>
</dbReference>
<dbReference type="InterPro" id="IPR036322">
    <property type="entry name" value="WD40_repeat_dom_sf"/>
</dbReference>
<dbReference type="PANTHER" id="PTHR19924">
    <property type="entry name" value="UTP15 U3 SMALL NUCLEOLAR RNA-ASSOCIATED PROTEIN 15 FAMILY MEMBER"/>
    <property type="match status" value="1"/>
</dbReference>
<evidence type="ECO:0000256" key="4">
    <source>
        <dbReference type="ARBA" id="ARBA00023242"/>
    </source>
</evidence>
<dbReference type="PROSITE" id="PS50294">
    <property type="entry name" value="WD_REPEATS_REGION"/>
    <property type="match status" value="1"/>
</dbReference>
<keyword evidence="4" id="KW-0539">Nucleus</keyword>
<evidence type="ECO:0000256" key="1">
    <source>
        <dbReference type="ARBA" id="ARBA00004604"/>
    </source>
</evidence>
<feature type="repeat" description="WD" evidence="5">
    <location>
        <begin position="17"/>
        <end position="58"/>
    </location>
</feature>
<comment type="subcellular location">
    <subcellularLocation>
        <location evidence="1">Nucleus</location>
        <location evidence="1">Nucleolus</location>
    </subcellularLocation>
</comment>
<name>A0A4Y7U0V8_COPMI</name>
<dbReference type="Proteomes" id="UP000298030">
    <property type="component" value="Unassembled WGS sequence"/>
</dbReference>
<protein>
    <submittedName>
        <fullName evidence="7">WD40 repeat-like protein</fullName>
    </submittedName>
</protein>
<dbReference type="PANTHER" id="PTHR19924:SF26">
    <property type="entry name" value="U3 SMALL NUCLEOLAR RNA-ASSOCIATED PROTEIN 15 HOMOLOG"/>
    <property type="match status" value="1"/>
</dbReference>
<gene>
    <name evidence="7" type="ORF">FA13DRAFT_1784177</name>
</gene>
<keyword evidence="2 5" id="KW-0853">WD repeat</keyword>
<dbReference type="EMBL" id="QPFP01000001">
    <property type="protein sequence ID" value="TEB39422.1"/>
    <property type="molecule type" value="Genomic_DNA"/>
</dbReference>
<sequence length="421" mass="45050">MLTLNGLTPDFELIYTLRGHSQAINVALFSSDGSFLLTGGDDGVLNFWDIRNGCLHQTIPVPFHGPVLSAAWTYSHDLKRVTGVLFGCSNGTVQYYRKHASEFVFVTIELTSSLPGGVEEIAFDAHHSRVATANGGVVKLWHLSPDGVLTELHTSDNEDSMISSLFFCEGGEQLVVCYLESHNVVSFQAENWALNWSHKLPRRIGSASGLPNGTLAVTNLASGLDVFNFPPTQILHTYSHQVAQNVRLQIATLCNGELLVVGSDDGKPRVVNRASGNGFDRALDHGMGIVSTVGSLQQLGTSYVVSAASEAPYEVKVWSVKTASNLSRGDGGRPGRSISTAQFALIAVLCCLAQVIASRFLFASVTDGESGSKPFTIENLTPPTTPSQSLSSAAPRSLAILQTDAVLRLTETCSNESPTLL</sequence>
<dbReference type="PROSITE" id="PS00678">
    <property type="entry name" value="WD_REPEATS_1"/>
    <property type="match status" value="1"/>
</dbReference>
<dbReference type="Pfam" id="PF00400">
    <property type="entry name" value="WD40"/>
    <property type="match status" value="1"/>
</dbReference>
<evidence type="ECO:0000256" key="2">
    <source>
        <dbReference type="ARBA" id="ARBA00022574"/>
    </source>
</evidence>
<proteinExistence type="predicted"/>
<keyword evidence="8" id="KW-1185">Reference proteome</keyword>
<feature type="region of interest" description="Disordered" evidence="6">
    <location>
        <begin position="373"/>
        <end position="393"/>
    </location>
</feature>
<dbReference type="PROSITE" id="PS50082">
    <property type="entry name" value="WD_REPEATS_2"/>
    <property type="match status" value="1"/>
</dbReference>
<dbReference type="GO" id="GO:0006364">
    <property type="term" value="P:rRNA processing"/>
    <property type="evidence" value="ECO:0007669"/>
    <property type="project" value="TreeGrafter"/>
</dbReference>
<dbReference type="SUPFAM" id="SSF50978">
    <property type="entry name" value="WD40 repeat-like"/>
    <property type="match status" value="1"/>
</dbReference>
<evidence type="ECO:0000313" key="8">
    <source>
        <dbReference type="Proteomes" id="UP000298030"/>
    </source>
</evidence>
<dbReference type="AlphaFoldDB" id="A0A4Y7U0V8"/>
<feature type="compositionally biased region" description="Low complexity" evidence="6">
    <location>
        <begin position="380"/>
        <end position="393"/>
    </location>
</feature>
<accession>A0A4Y7U0V8</accession>
<comment type="caution">
    <text evidence="7">The sequence shown here is derived from an EMBL/GenBank/DDBJ whole genome shotgun (WGS) entry which is preliminary data.</text>
</comment>
<evidence type="ECO:0000256" key="6">
    <source>
        <dbReference type="SAM" id="MobiDB-lite"/>
    </source>
</evidence>
<dbReference type="InterPro" id="IPR001680">
    <property type="entry name" value="WD40_rpt"/>
</dbReference>
<organism evidence="7 8">
    <name type="scientific">Coprinellus micaceus</name>
    <name type="common">Glistening ink-cap mushroom</name>
    <name type="synonym">Coprinus micaceus</name>
    <dbReference type="NCBI Taxonomy" id="71717"/>
    <lineage>
        <taxon>Eukaryota</taxon>
        <taxon>Fungi</taxon>
        <taxon>Dikarya</taxon>
        <taxon>Basidiomycota</taxon>
        <taxon>Agaricomycotina</taxon>
        <taxon>Agaricomycetes</taxon>
        <taxon>Agaricomycetidae</taxon>
        <taxon>Agaricales</taxon>
        <taxon>Agaricineae</taxon>
        <taxon>Psathyrellaceae</taxon>
        <taxon>Coprinellus</taxon>
    </lineage>
</organism>
<dbReference type="GO" id="GO:0045943">
    <property type="term" value="P:positive regulation of transcription by RNA polymerase I"/>
    <property type="evidence" value="ECO:0007669"/>
    <property type="project" value="TreeGrafter"/>
</dbReference>
<dbReference type="GO" id="GO:0005730">
    <property type="term" value="C:nucleolus"/>
    <property type="evidence" value="ECO:0007669"/>
    <property type="project" value="UniProtKB-SubCell"/>
</dbReference>
<dbReference type="SMART" id="SM00320">
    <property type="entry name" value="WD40"/>
    <property type="match status" value="3"/>
</dbReference>
<reference evidence="7 8" key="1">
    <citation type="journal article" date="2019" name="Nat. Ecol. Evol.">
        <title>Megaphylogeny resolves global patterns of mushroom evolution.</title>
        <authorList>
            <person name="Varga T."/>
            <person name="Krizsan K."/>
            <person name="Foldi C."/>
            <person name="Dima B."/>
            <person name="Sanchez-Garcia M."/>
            <person name="Sanchez-Ramirez S."/>
            <person name="Szollosi G.J."/>
            <person name="Szarkandi J.G."/>
            <person name="Papp V."/>
            <person name="Albert L."/>
            <person name="Andreopoulos W."/>
            <person name="Angelini C."/>
            <person name="Antonin V."/>
            <person name="Barry K.W."/>
            <person name="Bougher N.L."/>
            <person name="Buchanan P."/>
            <person name="Buyck B."/>
            <person name="Bense V."/>
            <person name="Catcheside P."/>
            <person name="Chovatia M."/>
            <person name="Cooper J."/>
            <person name="Damon W."/>
            <person name="Desjardin D."/>
            <person name="Finy P."/>
            <person name="Geml J."/>
            <person name="Haridas S."/>
            <person name="Hughes K."/>
            <person name="Justo A."/>
            <person name="Karasinski D."/>
            <person name="Kautmanova I."/>
            <person name="Kiss B."/>
            <person name="Kocsube S."/>
            <person name="Kotiranta H."/>
            <person name="LaButti K.M."/>
            <person name="Lechner B.E."/>
            <person name="Liimatainen K."/>
            <person name="Lipzen A."/>
            <person name="Lukacs Z."/>
            <person name="Mihaltcheva S."/>
            <person name="Morgado L.N."/>
            <person name="Niskanen T."/>
            <person name="Noordeloos M.E."/>
            <person name="Ohm R.A."/>
            <person name="Ortiz-Santana B."/>
            <person name="Ovrebo C."/>
            <person name="Racz N."/>
            <person name="Riley R."/>
            <person name="Savchenko A."/>
            <person name="Shiryaev A."/>
            <person name="Soop K."/>
            <person name="Spirin V."/>
            <person name="Szebenyi C."/>
            <person name="Tomsovsky M."/>
            <person name="Tulloss R.E."/>
            <person name="Uehling J."/>
            <person name="Grigoriev I.V."/>
            <person name="Vagvolgyi C."/>
            <person name="Papp T."/>
            <person name="Martin F.M."/>
            <person name="Miettinen O."/>
            <person name="Hibbett D.S."/>
            <person name="Nagy L.G."/>
        </authorList>
    </citation>
    <scope>NUCLEOTIDE SEQUENCE [LARGE SCALE GENOMIC DNA]</scope>
    <source>
        <strain evidence="7 8">FP101781</strain>
    </source>
</reference>
<evidence type="ECO:0000313" key="7">
    <source>
        <dbReference type="EMBL" id="TEB39422.1"/>
    </source>
</evidence>